<feature type="compositionally biased region" description="Basic residues" evidence="1">
    <location>
        <begin position="46"/>
        <end position="57"/>
    </location>
</feature>
<dbReference type="KEGG" id="loi:92362263"/>
<evidence type="ECO:0000313" key="3">
    <source>
        <dbReference type="Proteomes" id="UP000674143"/>
    </source>
</evidence>
<evidence type="ECO:0000256" key="1">
    <source>
        <dbReference type="SAM" id="MobiDB-lite"/>
    </source>
</evidence>
<dbReference type="RefSeq" id="XP_067063841.1">
    <property type="nucleotide sequence ID" value="XM_067208329.1"/>
</dbReference>
<accession>A0A836HB10</accession>
<protein>
    <submittedName>
        <fullName evidence="2">Uncharacterized protein</fullName>
    </submittedName>
</protein>
<reference evidence="3" key="1">
    <citation type="journal article" date="2021" name="Microbiol. Resour. Announc.">
        <title>LGAAP: Leishmaniinae Genome Assembly and Annotation Pipeline.</title>
        <authorList>
            <person name="Almutairi H."/>
            <person name="Urbaniak M.D."/>
            <person name="Bates M.D."/>
            <person name="Jariyapan N."/>
            <person name="Kwakye-Nuako G."/>
            <person name="Thomaz-Soccol V."/>
            <person name="Al-Salem W.S."/>
            <person name="Dillon R.J."/>
            <person name="Bates P.A."/>
            <person name="Gatherer D."/>
        </authorList>
    </citation>
    <scope>NUCLEOTIDE SEQUENCE [LARGE SCALE GENOMIC DNA]</scope>
</reference>
<feature type="compositionally biased region" description="Basic residues" evidence="1">
    <location>
        <begin position="270"/>
        <end position="280"/>
    </location>
</feature>
<feature type="compositionally biased region" description="Polar residues" evidence="1">
    <location>
        <begin position="205"/>
        <end position="218"/>
    </location>
</feature>
<feature type="region of interest" description="Disordered" evidence="1">
    <location>
        <begin position="1"/>
        <end position="297"/>
    </location>
</feature>
<feature type="compositionally biased region" description="Low complexity" evidence="1">
    <location>
        <begin position="36"/>
        <end position="45"/>
    </location>
</feature>
<gene>
    <name evidence="2" type="ORF">LSCM4_06408</name>
</gene>
<organism evidence="2 3">
    <name type="scientific">Leishmania orientalis</name>
    <dbReference type="NCBI Taxonomy" id="2249476"/>
    <lineage>
        <taxon>Eukaryota</taxon>
        <taxon>Discoba</taxon>
        <taxon>Euglenozoa</taxon>
        <taxon>Kinetoplastea</taxon>
        <taxon>Metakinetoplastina</taxon>
        <taxon>Trypanosomatida</taxon>
        <taxon>Trypanosomatidae</taxon>
        <taxon>Leishmaniinae</taxon>
        <taxon>Leishmania</taxon>
    </lineage>
</organism>
<name>A0A836HB10_9TRYP</name>
<feature type="compositionally biased region" description="Low complexity" evidence="1">
    <location>
        <begin position="112"/>
        <end position="121"/>
    </location>
</feature>
<reference evidence="3" key="2">
    <citation type="journal article" date="2021" name="Sci. Data">
        <title>Chromosome-scale genome sequencing, assembly and annotation of six genomes from subfamily Leishmaniinae.</title>
        <authorList>
            <person name="Almutairi H."/>
            <person name="Urbaniak M.D."/>
            <person name="Bates M.D."/>
            <person name="Jariyapan N."/>
            <person name="Kwakye-Nuako G."/>
            <person name="Thomaz Soccol V."/>
            <person name="Al-Salem W.S."/>
            <person name="Dillon R.J."/>
            <person name="Bates P.A."/>
            <person name="Gatherer D."/>
        </authorList>
    </citation>
    <scope>NUCLEOTIDE SEQUENCE [LARGE SCALE GENOMIC DNA]</scope>
</reference>
<proteinExistence type="predicted"/>
<feature type="compositionally biased region" description="Basic and acidic residues" evidence="1">
    <location>
        <begin position="253"/>
        <end position="266"/>
    </location>
</feature>
<dbReference type="EMBL" id="JAFHLR010000019">
    <property type="protein sequence ID" value="KAG5480840.1"/>
    <property type="molecule type" value="Genomic_DNA"/>
</dbReference>
<dbReference type="GeneID" id="92362263"/>
<dbReference type="Proteomes" id="UP000674143">
    <property type="component" value="Unassembled WGS sequence"/>
</dbReference>
<feature type="compositionally biased region" description="Polar residues" evidence="1">
    <location>
        <begin position="122"/>
        <end position="135"/>
    </location>
</feature>
<feature type="compositionally biased region" description="Gly residues" evidence="1">
    <location>
        <begin position="69"/>
        <end position="78"/>
    </location>
</feature>
<evidence type="ECO:0000313" key="2">
    <source>
        <dbReference type="EMBL" id="KAG5480840.1"/>
    </source>
</evidence>
<comment type="caution">
    <text evidence="2">The sequence shown here is derived from an EMBL/GenBank/DDBJ whole genome shotgun (WGS) entry which is preliminary data.</text>
</comment>
<feature type="compositionally biased region" description="Gly residues" evidence="1">
    <location>
        <begin position="141"/>
        <end position="163"/>
    </location>
</feature>
<keyword evidence="3" id="KW-1185">Reference proteome</keyword>
<dbReference type="AlphaFoldDB" id="A0A836HB10"/>
<feature type="compositionally biased region" description="Low complexity" evidence="1">
    <location>
        <begin position="91"/>
        <end position="100"/>
    </location>
</feature>
<sequence length="321" mass="33448">MEANRPPSTKWVSRRTLDSQASSRESKVGLSHPRGSNSDHNPNSANHHHNAEKRKYGHAPDAVMTAIGRGSGGVGGAAASGNSPPAPFHTNGSGNSRYGISGSGNSSGWGGNAPNSNTNNNKLSHQGNVFSTNSVNPHGPHGTGNNNGNGGGRRGYGGGGSYGEGMEPTIPPPPRSVQMGQGTLSAQAAAATSRDFIPQPRHAKANSSGSSHSLKSTEASPPSPPPGAGASCNSQRQFDPSASLGCQRYPDPAQRERRGSDSKRTDTGLCHRRPRRRTNRTPRSQPGHSVSARERSRRCWARGKFRCASTSAFHGCTAGVP</sequence>
<feature type="compositionally biased region" description="Polar residues" evidence="1">
    <location>
        <begin position="1"/>
        <end position="11"/>
    </location>
</feature>
<feature type="compositionally biased region" description="Gly residues" evidence="1">
    <location>
        <begin position="101"/>
        <end position="111"/>
    </location>
</feature>